<proteinExistence type="predicted"/>
<dbReference type="Proteomes" id="UP000740605">
    <property type="component" value="Unassembled WGS sequence"/>
</dbReference>
<feature type="domain" description="DUF559" evidence="1">
    <location>
        <begin position="192"/>
        <end position="271"/>
    </location>
</feature>
<evidence type="ECO:0000313" key="3">
    <source>
        <dbReference type="Proteomes" id="UP000740605"/>
    </source>
</evidence>
<keyword evidence="3" id="KW-1185">Reference proteome</keyword>
<accession>A0ABS5XXR4</accession>
<reference evidence="2 3" key="1">
    <citation type="submission" date="2021-03" db="EMBL/GenBank/DDBJ databases">
        <title>Microbacterium pauli sp. nov., isolated from microfiltered milk.</title>
        <authorList>
            <person name="Bellassi P."/>
            <person name="Fontana A."/>
            <person name="Callegari M.L."/>
            <person name="Lorenzo M."/>
            <person name="Cappa F."/>
        </authorList>
    </citation>
    <scope>NUCLEOTIDE SEQUENCE [LARGE SCALE GENOMIC DNA]</scope>
    <source>
        <strain evidence="2 3">DSM 18909</strain>
    </source>
</reference>
<protein>
    <submittedName>
        <fullName evidence="2">DUF559 domain-containing protein</fullName>
    </submittedName>
</protein>
<dbReference type="EMBL" id="JAFLHG010000018">
    <property type="protein sequence ID" value="MBT8799339.1"/>
    <property type="molecule type" value="Genomic_DNA"/>
</dbReference>
<comment type="caution">
    <text evidence="2">The sequence shown here is derived from an EMBL/GenBank/DDBJ whole genome shotgun (WGS) entry which is preliminary data.</text>
</comment>
<sequence>MDIADAVERAGGIVHRQRLLDAGASASRLRAAITDGAVRRVRRYWIADDHAPADLLAAAQAGGRLACVSAARHHGWWIPSGAPDGLHLHLAAGAHAPSGGGITAHWRAPLVPRSRYELVESVADTLRHVAGCLPREQALVLWESAVRAHRIPLAELRRTTWHSAASAELAALATDLSGSGIETIFAHRLRPWGIRLRQQVHLAGHDVDALVGECLVVQLDGFAHHSSSADRTRDLAHDRALMALGYRVLRFSYAEVVFSWPAVEAAIARALAQRLDLPSR</sequence>
<evidence type="ECO:0000259" key="1">
    <source>
        <dbReference type="Pfam" id="PF04480"/>
    </source>
</evidence>
<gene>
    <name evidence="2" type="ORF">J0P97_14870</name>
</gene>
<dbReference type="Pfam" id="PF04480">
    <property type="entry name" value="DUF559"/>
    <property type="match status" value="1"/>
</dbReference>
<dbReference type="Gene3D" id="3.40.960.10">
    <property type="entry name" value="VSR Endonuclease"/>
    <property type="match status" value="1"/>
</dbReference>
<dbReference type="InterPro" id="IPR011335">
    <property type="entry name" value="Restrct_endonuc-II-like"/>
</dbReference>
<evidence type="ECO:0000313" key="2">
    <source>
        <dbReference type="EMBL" id="MBT8799339.1"/>
    </source>
</evidence>
<dbReference type="SUPFAM" id="SSF52980">
    <property type="entry name" value="Restriction endonuclease-like"/>
    <property type="match status" value="1"/>
</dbReference>
<organism evidence="2 3">
    <name type="scientific">Microbacterium flavum</name>
    <dbReference type="NCBI Taxonomy" id="415216"/>
    <lineage>
        <taxon>Bacteria</taxon>
        <taxon>Bacillati</taxon>
        <taxon>Actinomycetota</taxon>
        <taxon>Actinomycetes</taxon>
        <taxon>Micrococcales</taxon>
        <taxon>Microbacteriaceae</taxon>
        <taxon>Microbacterium</taxon>
    </lineage>
</organism>
<name>A0ABS5XXR4_9MICO</name>
<dbReference type="RefSeq" id="WP_215488572.1">
    <property type="nucleotide sequence ID" value="NZ_BAAAPJ010000002.1"/>
</dbReference>
<dbReference type="InterPro" id="IPR007569">
    <property type="entry name" value="DUF559"/>
</dbReference>